<evidence type="ECO:0000313" key="9">
    <source>
        <dbReference type="EMBL" id="AEF98608.1"/>
    </source>
</evidence>
<dbReference type="SUPFAM" id="SSF55785">
    <property type="entry name" value="PYP-like sensor domain (PAS domain)"/>
    <property type="match status" value="1"/>
</dbReference>
<gene>
    <name evidence="9" type="ordered locus">Metme_0159</name>
</gene>
<dbReference type="SMART" id="SM00091">
    <property type="entry name" value="PAS"/>
    <property type="match status" value="1"/>
</dbReference>
<dbReference type="AlphaFoldDB" id="F9ZYR2"/>
<dbReference type="EC" id="3.1.4.52" evidence="2"/>
<dbReference type="PROSITE" id="PS50112">
    <property type="entry name" value="PAS"/>
    <property type="match status" value="1"/>
</dbReference>
<dbReference type="PANTHER" id="PTHR44757:SF2">
    <property type="entry name" value="BIOFILM ARCHITECTURE MAINTENANCE PROTEIN MBAA"/>
    <property type="match status" value="1"/>
</dbReference>
<dbReference type="Gene3D" id="3.30.450.40">
    <property type="match status" value="1"/>
</dbReference>
<reference evidence="9 10" key="1">
    <citation type="journal article" date="2011" name="J. Bacteriol.">
        <title>Complete Genome Sequence of the Aerobic Marine Methanotroph Methylomonas methanica MC09.</title>
        <authorList>
            <person name="Boden R."/>
            <person name="Cunliffe M."/>
            <person name="Scanlan J."/>
            <person name="Moussard H."/>
            <person name="Kits K.D."/>
            <person name="Klotz M.G."/>
            <person name="Jetten M.S."/>
            <person name="Vuilleumier S."/>
            <person name="Han J."/>
            <person name="Peters L."/>
            <person name="Mikhailova N."/>
            <person name="Teshima H."/>
            <person name="Tapia R."/>
            <person name="Kyrpides N."/>
            <person name="Ivanova N."/>
            <person name="Pagani I."/>
            <person name="Cheng J.F."/>
            <person name="Goodwin L."/>
            <person name="Han C."/>
            <person name="Hauser L."/>
            <person name="Land M.L."/>
            <person name="Lapidus A."/>
            <person name="Lucas S."/>
            <person name="Pitluck S."/>
            <person name="Woyke T."/>
            <person name="Stein L."/>
            <person name="Murrell J.C."/>
        </authorList>
    </citation>
    <scope>NUCLEOTIDE SEQUENCE [LARGE SCALE GENOMIC DNA]</scope>
    <source>
        <strain evidence="9 10">MC09</strain>
    </source>
</reference>
<feature type="domain" description="PAC" evidence="6">
    <location>
        <begin position="270"/>
        <end position="322"/>
    </location>
</feature>
<feature type="domain" description="PAS" evidence="5">
    <location>
        <begin position="197"/>
        <end position="243"/>
    </location>
</feature>
<dbReference type="InterPro" id="IPR035919">
    <property type="entry name" value="EAL_sf"/>
</dbReference>
<keyword evidence="10" id="KW-1185">Reference proteome</keyword>
<evidence type="ECO:0000256" key="3">
    <source>
        <dbReference type="ARBA" id="ARBA00022636"/>
    </source>
</evidence>
<dbReference type="Gene3D" id="3.20.20.450">
    <property type="entry name" value="EAL domain"/>
    <property type="match status" value="1"/>
</dbReference>
<dbReference type="FunFam" id="3.20.20.450:FF:000001">
    <property type="entry name" value="Cyclic di-GMP phosphodiesterase yahA"/>
    <property type="match status" value="1"/>
</dbReference>
<dbReference type="CDD" id="cd00130">
    <property type="entry name" value="PAS"/>
    <property type="match status" value="1"/>
</dbReference>
<dbReference type="FunFam" id="3.30.70.270:FF:000001">
    <property type="entry name" value="Diguanylate cyclase domain protein"/>
    <property type="match status" value="1"/>
</dbReference>
<dbReference type="SMART" id="SM00267">
    <property type="entry name" value="GGDEF"/>
    <property type="match status" value="1"/>
</dbReference>
<dbReference type="InterPro" id="IPR000160">
    <property type="entry name" value="GGDEF_dom"/>
</dbReference>
<evidence type="ECO:0000259" key="6">
    <source>
        <dbReference type="PROSITE" id="PS50113"/>
    </source>
</evidence>
<dbReference type="Pfam" id="PF13426">
    <property type="entry name" value="PAS_9"/>
    <property type="match status" value="1"/>
</dbReference>
<evidence type="ECO:0000313" key="10">
    <source>
        <dbReference type="Proteomes" id="UP000008888"/>
    </source>
</evidence>
<dbReference type="Pfam" id="PF13185">
    <property type="entry name" value="GAF_2"/>
    <property type="match status" value="1"/>
</dbReference>
<dbReference type="Pfam" id="PF00990">
    <property type="entry name" value="GGDEF"/>
    <property type="match status" value="1"/>
</dbReference>
<dbReference type="eggNOG" id="COG5001">
    <property type="taxonomic scope" value="Bacteria"/>
</dbReference>
<dbReference type="InterPro" id="IPR035965">
    <property type="entry name" value="PAS-like_dom_sf"/>
</dbReference>
<dbReference type="InterPro" id="IPR003018">
    <property type="entry name" value="GAF"/>
</dbReference>
<proteinExistence type="predicted"/>
<dbReference type="CDD" id="cd01949">
    <property type="entry name" value="GGDEF"/>
    <property type="match status" value="1"/>
</dbReference>
<dbReference type="PIRSF" id="PIRSF005925">
    <property type="entry name" value="Dos"/>
    <property type="match status" value="1"/>
</dbReference>
<name>F9ZYR2_METMM</name>
<dbReference type="InterPro" id="IPR052155">
    <property type="entry name" value="Biofilm_reg_signaling"/>
</dbReference>
<dbReference type="Gene3D" id="3.30.450.20">
    <property type="entry name" value="PAS domain"/>
    <property type="match status" value="1"/>
</dbReference>
<reference key="2">
    <citation type="submission" date="2011-05" db="EMBL/GenBank/DDBJ databases">
        <title>Complete genome sequence of the aerobic marine methanotroph Methylomonas methanica MC09.</title>
        <authorList>
            <person name="Boden R."/>
            <person name="Cunliffe M."/>
            <person name="Scanlan J."/>
            <person name="Moussard H."/>
            <person name="Kits K.D."/>
            <person name="Klotz M."/>
            <person name="Jetten M."/>
            <person name="Vuilleumier S."/>
            <person name="Han J."/>
            <person name="Peters L."/>
            <person name="Mikhailova N."/>
            <person name="Teshima H."/>
            <person name="Tapia R."/>
            <person name="Kyrpides N."/>
            <person name="Ivanova N."/>
            <person name="Pagani I."/>
            <person name="Cheng J.-F."/>
            <person name="Goodwin L."/>
            <person name="Han C."/>
            <person name="Hauser L."/>
            <person name="Land M."/>
            <person name="Lapidus A."/>
            <person name="Lucas S."/>
            <person name="Pitluck S."/>
            <person name="Woyke T."/>
            <person name="Stein L.Y."/>
            <person name="Murrell C."/>
        </authorList>
    </citation>
    <scope>NUCLEOTIDE SEQUENCE</scope>
    <source>
        <strain>MC09</strain>
    </source>
</reference>
<dbReference type="InterPro" id="IPR029787">
    <property type="entry name" value="Nucleotide_cyclase"/>
</dbReference>
<feature type="domain" description="GGDEF" evidence="8">
    <location>
        <begin position="354"/>
        <end position="487"/>
    </location>
</feature>
<dbReference type="EMBL" id="CP002738">
    <property type="protein sequence ID" value="AEF98608.1"/>
    <property type="molecule type" value="Genomic_DNA"/>
</dbReference>
<dbReference type="Pfam" id="PF00563">
    <property type="entry name" value="EAL"/>
    <property type="match status" value="1"/>
</dbReference>
<dbReference type="NCBIfam" id="TIGR00254">
    <property type="entry name" value="GGDEF"/>
    <property type="match status" value="1"/>
</dbReference>
<evidence type="ECO:0000256" key="2">
    <source>
        <dbReference type="ARBA" id="ARBA00012282"/>
    </source>
</evidence>
<dbReference type="InterPro" id="IPR043128">
    <property type="entry name" value="Rev_trsase/Diguanyl_cyclase"/>
</dbReference>
<dbReference type="SMART" id="SM00052">
    <property type="entry name" value="EAL"/>
    <property type="match status" value="1"/>
</dbReference>
<feature type="domain" description="EAL" evidence="7">
    <location>
        <begin position="496"/>
        <end position="750"/>
    </location>
</feature>
<dbReference type="InterPro" id="IPR001610">
    <property type="entry name" value="PAC"/>
</dbReference>
<dbReference type="SUPFAM" id="SSF55781">
    <property type="entry name" value="GAF domain-like"/>
    <property type="match status" value="1"/>
</dbReference>
<evidence type="ECO:0000256" key="1">
    <source>
        <dbReference type="ARBA" id="ARBA00001946"/>
    </source>
</evidence>
<dbReference type="SUPFAM" id="SSF141868">
    <property type="entry name" value="EAL domain-like"/>
    <property type="match status" value="1"/>
</dbReference>
<dbReference type="KEGG" id="mmt:Metme_0159"/>
<protein>
    <recommendedName>
        <fullName evidence="2">cyclic-guanylate-specific phosphodiesterase</fullName>
        <ecNumber evidence="2">3.1.4.52</ecNumber>
    </recommendedName>
</protein>
<dbReference type="PROSITE" id="PS50113">
    <property type="entry name" value="PAC"/>
    <property type="match status" value="1"/>
</dbReference>
<comment type="cofactor">
    <cofactor evidence="1">
        <name>Mg(2+)</name>
        <dbReference type="ChEBI" id="CHEBI:18420"/>
    </cofactor>
</comment>
<dbReference type="PANTHER" id="PTHR44757">
    <property type="entry name" value="DIGUANYLATE CYCLASE DGCP"/>
    <property type="match status" value="1"/>
</dbReference>
<evidence type="ECO:0000259" key="7">
    <source>
        <dbReference type="PROSITE" id="PS50883"/>
    </source>
</evidence>
<accession>F9ZYR2</accession>
<evidence type="ECO:0000259" key="5">
    <source>
        <dbReference type="PROSITE" id="PS50112"/>
    </source>
</evidence>
<dbReference type="STRING" id="857087.Metme_0159"/>
<dbReference type="RefSeq" id="WP_013816881.1">
    <property type="nucleotide sequence ID" value="NC_015572.1"/>
</dbReference>
<evidence type="ECO:0000256" key="4">
    <source>
        <dbReference type="ARBA" id="ARBA00051114"/>
    </source>
</evidence>
<dbReference type="Gene3D" id="3.30.70.270">
    <property type="match status" value="1"/>
</dbReference>
<dbReference type="eggNOG" id="COG2203">
    <property type="taxonomic scope" value="Bacteria"/>
</dbReference>
<dbReference type="HOGENOM" id="CLU_000445_70_34_6"/>
<comment type="catalytic activity">
    <reaction evidence="4">
        <text>3',3'-c-di-GMP + H2O = 5'-phosphoguanylyl(3'-&gt;5')guanosine + H(+)</text>
        <dbReference type="Rhea" id="RHEA:24902"/>
        <dbReference type="ChEBI" id="CHEBI:15377"/>
        <dbReference type="ChEBI" id="CHEBI:15378"/>
        <dbReference type="ChEBI" id="CHEBI:58754"/>
        <dbReference type="ChEBI" id="CHEBI:58805"/>
        <dbReference type="EC" id="3.1.4.52"/>
    </reaction>
    <physiologicalReaction direction="left-to-right" evidence="4">
        <dbReference type="Rhea" id="RHEA:24903"/>
    </physiologicalReaction>
</comment>
<dbReference type="InterPro" id="IPR000014">
    <property type="entry name" value="PAS"/>
</dbReference>
<evidence type="ECO:0000259" key="8">
    <source>
        <dbReference type="PROSITE" id="PS50887"/>
    </source>
</evidence>
<dbReference type="GO" id="GO:0071732">
    <property type="term" value="P:cellular response to nitric oxide"/>
    <property type="evidence" value="ECO:0007669"/>
    <property type="project" value="UniProtKB-ARBA"/>
</dbReference>
<organism evidence="9 10">
    <name type="scientific">Methylomonas methanica (strain DSM 25384 / MC09)</name>
    <dbReference type="NCBI Taxonomy" id="857087"/>
    <lineage>
        <taxon>Bacteria</taxon>
        <taxon>Pseudomonadati</taxon>
        <taxon>Pseudomonadota</taxon>
        <taxon>Gammaproteobacteria</taxon>
        <taxon>Methylococcales</taxon>
        <taxon>Methylococcaceae</taxon>
        <taxon>Methylomonas</taxon>
    </lineage>
</organism>
<dbReference type="PROSITE" id="PS50887">
    <property type="entry name" value="GGDEF"/>
    <property type="match status" value="1"/>
</dbReference>
<dbReference type="GO" id="GO:0071111">
    <property type="term" value="F:cyclic-guanylate-specific phosphodiesterase activity"/>
    <property type="evidence" value="ECO:0007669"/>
    <property type="project" value="UniProtKB-EC"/>
</dbReference>
<dbReference type="PROSITE" id="PS50883">
    <property type="entry name" value="EAL"/>
    <property type="match status" value="1"/>
</dbReference>
<dbReference type="InterPro" id="IPR001633">
    <property type="entry name" value="EAL_dom"/>
</dbReference>
<dbReference type="InterPro" id="IPR012226">
    <property type="entry name" value="Diguanyl_cyclase/Pdiesterase"/>
</dbReference>
<reference evidence="10" key="3">
    <citation type="submission" date="2011-05" db="EMBL/GenBank/DDBJ databases">
        <title>Complete sequence of Methylomonas methanica MC09.</title>
        <authorList>
            <consortium name="US DOE Joint Genome Institute"/>
            <person name="Lucas S."/>
            <person name="Han J."/>
            <person name="Lapidus A."/>
            <person name="Cheng J.-F."/>
            <person name="Goodwin L."/>
            <person name="Pitluck S."/>
            <person name="Peters L."/>
            <person name="Mikhailova N."/>
            <person name="Teshima H."/>
            <person name="Han C."/>
            <person name="Tapia R."/>
            <person name="Land M."/>
            <person name="Hauser L."/>
            <person name="Kyrpides N."/>
            <person name="Ivanova N."/>
            <person name="Pagani I."/>
            <person name="Stein L."/>
            <person name="Woyke T."/>
        </authorList>
    </citation>
    <scope>NUCLEOTIDE SEQUENCE [LARGE SCALE GENOMIC DNA]</scope>
    <source>
        <strain evidence="10">MC09</strain>
    </source>
</reference>
<dbReference type="NCBIfam" id="TIGR00229">
    <property type="entry name" value="sensory_box"/>
    <property type="match status" value="1"/>
</dbReference>
<dbReference type="CDD" id="cd01948">
    <property type="entry name" value="EAL"/>
    <property type="match status" value="1"/>
</dbReference>
<dbReference type="SUPFAM" id="SSF55073">
    <property type="entry name" value="Nucleotide cyclase"/>
    <property type="match status" value="1"/>
</dbReference>
<dbReference type="InterPro" id="IPR000700">
    <property type="entry name" value="PAS-assoc_C"/>
</dbReference>
<dbReference type="SMART" id="SM00086">
    <property type="entry name" value="PAC"/>
    <property type="match status" value="1"/>
</dbReference>
<keyword evidence="3" id="KW-0973">c-di-GMP</keyword>
<dbReference type="InterPro" id="IPR029016">
    <property type="entry name" value="GAF-like_dom_sf"/>
</dbReference>
<dbReference type="Proteomes" id="UP000008888">
    <property type="component" value="Chromosome"/>
</dbReference>
<dbReference type="SMART" id="SM00065">
    <property type="entry name" value="GAF"/>
    <property type="match status" value="1"/>
</dbReference>
<sequence>MNKLENTPALSCLDGSTVEYSTLSGEEQEKILHLQQAILESVARGADHMAIINEVCRLEEQLLPNAVGSVMLMDDANEFLNVYAAPSVPAEGIALLNRLRPGPGGGSCGNVIYRQEPQFVSDTLTDPRWQDLRHLAYDFNLCACWSVPIYSGQRKVVGTFALSSFEHRSPSPFHRKLLEIGSSIIGIVLERNKSQESLRLFQKVFEGSEEGIMITDPNKTILLVNSAFTKMMGYTQDEVVGETPKKLASGHHNSRFYAAMWSSINNFGHWHGEIWNRRKNGEIFPEWLAISTVNDKAGNTTHYIGIFSDISERKNAEEQIRYLSSHDVLTGLPNRILLKNRLETAIAFAARSHGKVALLSLDLDQFKMLNDSMGHAAGDELLRCVTAQLKCCVRDTDTLCRSGGDEFLIALANMPDTDSISTLVDEILERIAKPFVLEGRHLSLSCSIGVAVYPDDGDDFETLMKLADKAMYQAKDAGRNTYRYVTEQLNSDSLEFMRITHELREAVKCKQFTVHFQPQIELATGDVVGAEALVRWNHPVEGLIPPGRFISIAEQTGLIVEIGEWVLHEACRQAMAWRRAGMPPLLMAVNMSAVQFKRGNVENLVRGALESSGLEAQYLEIELTESILLHDMDHMLSLLNNLKDIGLKLAIDDFGTGYSSLAYLKKFKIDRLKIDQSFVRDIASDPNDAAIVRAIVQMAHTLNLRVIAEGVENQEMLHYLSSCQCDEVQGYHFAKPMPPDAFAAFILGRKSEAG</sequence>